<comment type="caution">
    <text evidence="2">The sequence shown here is derived from an EMBL/GenBank/DDBJ whole genome shotgun (WGS) entry which is preliminary data.</text>
</comment>
<proteinExistence type="predicted"/>
<dbReference type="Proteomes" id="UP001497623">
    <property type="component" value="Unassembled WGS sequence"/>
</dbReference>
<evidence type="ECO:0000313" key="3">
    <source>
        <dbReference type="Proteomes" id="UP001497623"/>
    </source>
</evidence>
<sequence>MVAAAIRHLAIFLPLLHPDSRPYLHRHYRLEAYKVHNKQIQVAVLQNPQVMAVAPIVVVAGLTRLLPPLPVQHCKYPCSRHLHHHHHPLHNTRMHSHRIHNRLLLLLVSCYKVLVAVLVFVVQEAVATVVPIINSSTLQPSSQAAIMPTLSVVHNTKYRVHHS</sequence>
<feature type="transmembrane region" description="Helical" evidence="1">
    <location>
        <begin position="103"/>
        <end position="122"/>
    </location>
</feature>
<dbReference type="EMBL" id="CAXKWB010014647">
    <property type="protein sequence ID" value="CAL4111287.1"/>
    <property type="molecule type" value="Genomic_DNA"/>
</dbReference>
<keyword evidence="1" id="KW-0472">Membrane</keyword>
<keyword evidence="3" id="KW-1185">Reference proteome</keyword>
<protein>
    <recommendedName>
        <fullName evidence="4">Secreted protein</fullName>
    </recommendedName>
</protein>
<evidence type="ECO:0008006" key="4">
    <source>
        <dbReference type="Google" id="ProtNLM"/>
    </source>
</evidence>
<dbReference type="AlphaFoldDB" id="A0AAV2R5X0"/>
<evidence type="ECO:0000313" key="2">
    <source>
        <dbReference type="EMBL" id="CAL4111287.1"/>
    </source>
</evidence>
<organism evidence="2 3">
    <name type="scientific">Meganyctiphanes norvegica</name>
    <name type="common">Northern krill</name>
    <name type="synonym">Thysanopoda norvegica</name>
    <dbReference type="NCBI Taxonomy" id="48144"/>
    <lineage>
        <taxon>Eukaryota</taxon>
        <taxon>Metazoa</taxon>
        <taxon>Ecdysozoa</taxon>
        <taxon>Arthropoda</taxon>
        <taxon>Crustacea</taxon>
        <taxon>Multicrustacea</taxon>
        <taxon>Malacostraca</taxon>
        <taxon>Eumalacostraca</taxon>
        <taxon>Eucarida</taxon>
        <taxon>Euphausiacea</taxon>
        <taxon>Euphausiidae</taxon>
        <taxon>Meganyctiphanes</taxon>
    </lineage>
</organism>
<evidence type="ECO:0000256" key="1">
    <source>
        <dbReference type="SAM" id="Phobius"/>
    </source>
</evidence>
<keyword evidence="1" id="KW-0812">Transmembrane</keyword>
<gene>
    <name evidence="2" type="ORF">MNOR_LOCUS19600</name>
</gene>
<name>A0AAV2R5X0_MEGNR</name>
<accession>A0AAV2R5X0</accession>
<keyword evidence="1" id="KW-1133">Transmembrane helix</keyword>
<reference evidence="2 3" key="1">
    <citation type="submission" date="2024-05" db="EMBL/GenBank/DDBJ databases">
        <authorList>
            <person name="Wallberg A."/>
        </authorList>
    </citation>
    <scope>NUCLEOTIDE SEQUENCE [LARGE SCALE GENOMIC DNA]</scope>
</reference>